<name>A0AA43RGJ1_9ACTN</name>
<comment type="caution">
    <text evidence="9">The sequence shown here is derived from an EMBL/GenBank/DDBJ whole genome shotgun (WGS) entry which is preliminary data.</text>
</comment>
<dbReference type="PANTHER" id="PTHR43390:SF1">
    <property type="entry name" value="CHLOROPLAST PROCESSING PEPTIDASE"/>
    <property type="match status" value="1"/>
</dbReference>
<evidence type="ECO:0000256" key="2">
    <source>
        <dbReference type="ARBA" id="ARBA00004401"/>
    </source>
</evidence>
<keyword evidence="7" id="KW-0645">Protease</keyword>
<dbReference type="CDD" id="cd06530">
    <property type="entry name" value="S26_SPase_I"/>
    <property type="match status" value="1"/>
</dbReference>
<dbReference type="InterPro" id="IPR019758">
    <property type="entry name" value="Pept_S26A_signal_pept_1_CS"/>
</dbReference>
<dbReference type="GO" id="GO:0006465">
    <property type="term" value="P:signal peptide processing"/>
    <property type="evidence" value="ECO:0007669"/>
    <property type="project" value="InterPro"/>
</dbReference>
<dbReference type="InterPro" id="IPR019533">
    <property type="entry name" value="Peptidase_S26"/>
</dbReference>
<dbReference type="AlphaFoldDB" id="A0AA43RGJ1"/>
<evidence type="ECO:0000256" key="5">
    <source>
        <dbReference type="ARBA" id="ARBA00022801"/>
    </source>
</evidence>
<evidence type="ECO:0000256" key="7">
    <source>
        <dbReference type="RuleBase" id="RU362042"/>
    </source>
</evidence>
<keyword evidence="5 7" id="KW-0378">Hydrolase</keyword>
<dbReference type="EMBL" id="JAUMVS010000017">
    <property type="protein sequence ID" value="MDO4841432.1"/>
    <property type="molecule type" value="Genomic_DNA"/>
</dbReference>
<dbReference type="EC" id="3.4.21.89" evidence="4 7"/>
<sequence>MYEGDHANSKGFGILRSIAWIIVCAALILGLSFLLRTFVIEPYTIPSGSMEQTILTGDNVFGEKITYHMRDPEAGDVVVFNDPQTPSRLLIKRVVATSGQTVNFEGGKLVVDGVAKDEGYTNGKESYPLANTIAITSYPYTVPEGYVFVMGDNRTNSQDSRYFGAIPVSSIQSRAFAVYWPISDIHFF</sequence>
<feature type="active site" evidence="6">
    <location>
        <position position="49"/>
    </location>
</feature>
<evidence type="ECO:0000259" key="8">
    <source>
        <dbReference type="Pfam" id="PF10502"/>
    </source>
</evidence>
<dbReference type="GO" id="GO:0009003">
    <property type="term" value="F:signal peptidase activity"/>
    <property type="evidence" value="ECO:0007669"/>
    <property type="project" value="UniProtKB-EC"/>
</dbReference>
<comment type="similarity">
    <text evidence="3 7">Belongs to the peptidase S26 family.</text>
</comment>
<dbReference type="Gene3D" id="2.10.109.10">
    <property type="entry name" value="Umud Fragment, subunit A"/>
    <property type="match status" value="1"/>
</dbReference>
<reference evidence="9" key="1">
    <citation type="submission" date="2023-07" db="EMBL/GenBank/DDBJ databases">
        <title>Between Cages and Wild: Unraveling the Impact of Captivity on Animal Microbiomes and Antimicrobial Resistance.</title>
        <authorList>
            <person name="Schmartz G.P."/>
            <person name="Rehner J."/>
            <person name="Schuff M.J."/>
            <person name="Becker S.L."/>
            <person name="Kravczyk M."/>
            <person name="Gurevich A."/>
            <person name="Francke R."/>
            <person name="Mueller R."/>
            <person name="Keller V."/>
            <person name="Keller A."/>
        </authorList>
    </citation>
    <scope>NUCLEOTIDE SEQUENCE</scope>
    <source>
        <strain evidence="9">S12M_St_49</strain>
    </source>
</reference>
<dbReference type="NCBIfam" id="TIGR02227">
    <property type="entry name" value="sigpep_I_bact"/>
    <property type="match status" value="1"/>
</dbReference>
<feature type="domain" description="Peptidase S26" evidence="8">
    <location>
        <begin position="22"/>
        <end position="180"/>
    </location>
</feature>
<dbReference type="GO" id="GO:0004252">
    <property type="term" value="F:serine-type endopeptidase activity"/>
    <property type="evidence" value="ECO:0007669"/>
    <property type="project" value="InterPro"/>
</dbReference>
<comment type="catalytic activity">
    <reaction evidence="1 7">
        <text>Cleavage of hydrophobic, N-terminal signal or leader sequences from secreted and periplasmic proteins.</text>
        <dbReference type="EC" id="3.4.21.89"/>
    </reaction>
</comment>
<proteinExistence type="inferred from homology"/>
<gene>
    <name evidence="9" type="primary">lepB</name>
    <name evidence="9" type="ORF">Q3982_01990</name>
</gene>
<dbReference type="InterPro" id="IPR000223">
    <property type="entry name" value="Pept_S26A_signal_pept_1"/>
</dbReference>
<dbReference type="Pfam" id="PF10502">
    <property type="entry name" value="Peptidase_S26"/>
    <property type="match status" value="1"/>
</dbReference>
<evidence type="ECO:0000256" key="6">
    <source>
        <dbReference type="PIRSR" id="PIRSR600223-1"/>
    </source>
</evidence>
<dbReference type="GO" id="GO:0005886">
    <property type="term" value="C:plasma membrane"/>
    <property type="evidence" value="ECO:0007669"/>
    <property type="project" value="UniProtKB-SubCell"/>
</dbReference>
<feature type="active site" evidence="6">
    <location>
        <position position="92"/>
    </location>
</feature>
<keyword evidence="7" id="KW-0472">Membrane</keyword>
<dbReference type="PRINTS" id="PR00727">
    <property type="entry name" value="LEADERPTASE"/>
</dbReference>
<protein>
    <recommendedName>
        <fullName evidence="4 7">Signal peptidase I</fullName>
        <ecNumber evidence="4 7">3.4.21.89</ecNumber>
    </recommendedName>
</protein>
<dbReference type="PANTHER" id="PTHR43390">
    <property type="entry name" value="SIGNAL PEPTIDASE I"/>
    <property type="match status" value="1"/>
</dbReference>
<evidence type="ECO:0000256" key="1">
    <source>
        <dbReference type="ARBA" id="ARBA00000677"/>
    </source>
</evidence>
<evidence type="ECO:0000256" key="3">
    <source>
        <dbReference type="ARBA" id="ARBA00009370"/>
    </source>
</evidence>
<keyword evidence="7" id="KW-0812">Transmembrane</keyword>
<dbReference type="Proteomes" id="UP001168575">
    <property type="component" value="Unassembled WGS sequence"/>
</dbReference>
<dbReference type="SUPFAM" id="SSF51306">
    <property type="entry name" value="LexA/Signal peptidase"/>
    <property type="match status" value="1"/>
</dbReference>
<dbReference type="InterPro" id="IPR036286">
    <property type="entry name" value="LexA/Signal_pep-like_sf"/>
</dbReference>
<dbReference type="PROSITE" id="PS00761">
    <property type="entry name" value="SPASE_I_3"/>
    <property type="match status" value="1"/>
</dbReference>
<evidence type="ECO:0000313" key="9">
    <source>
        <dbReference type="EMBL" id="MDO4841432.1"/>
    </source>
</evidence>
<feature type="transmembrane region" description="Helical" evidence="7">
    <location>
        <begin position="12"/>
        <end position="35"/>
    </location>
</feature>
<evidence type="ECO:0000256" key="4">
    <source>
        <dbReference type="ARBA" id="ARBA00013208"/>
    </source>
</evidence>
<keyword evidence="7" id="KW-1133">Transmembrane helix</keyword>
<comment type="subcellular location">
    <subcellularLocation>
        <location evidence="2">Cell membrane</location>
        <topology evidence="2">Single-pass type II membrane protein</topology>
    </subcellularLocation>
    <subcellularLocation>
        <location evidence="7">Membrane</location>
        <topology evidence="7">Single-pass type II membrane protein</topology>
    </subcellularLocation>
</comment>
<evidence type="ECO:0000313" key="10">
    <source>
        <dbReference type="Proteomes" id="UP001168575"/>
    </source>
</evidence>
<organism evidence="9 10">
    <name type="scientific">Phoenicibacter congonensis</name>
    <dbReference type="NCBI Taxonomy" id="1944646"/>
    <lineage>
        <taxon>Bacteria</taxon>
        <taxon>Bacillati</taxon>
        <taxon>Actinomycetota</taxon>
        <taxon>Coriobacteriia</taxon>
        <taxon>Eggerthellales</taxon>
        <taxon>Eggerthellaceae</taxon>
        <taxon>Phoenicibacter</taxon>
    </lineage>
</organism>
<accession>A0AA43RGJ1</accession>
<keyword evidence="10" id="KW-1185">Reference proteome</keyword>